<dbReference type="PANTHER" id="PTHR12608">
    <property type="entry name" value="TRANSMEMBRANE PROTEIN HTP-1 RELATED"/>
    <property type="match status" value="1"/>
</dbReference>
<evidence type="ECO:0000256" key="3">
    <source>
        <dbReference type="ARBA" id="ARBA00022692"/>
    </source>
</evidence>
<sequence length="242" mass="26642">MDIRIILSTFFVIFLAELGDKTQFAAMAASAGSNQPGSVLIGTILALSLSSVIAVAAGSLIGKYIPIKYIKIAAGALFIIFGVLYLREALIPEQEESVSETSSFSIFNQTVVRAASAFEENEIIMLEAAIEVLEDKQHIEVMYNILADEKNHLESVSELKVNDFKPEPEPEELEKILLLDEAFACSEDEECLLKDIYDRETAMADFYRISAAKSSVPAVKNALTKLYKEEKRHASEIAALLV</sequence>
<keyword evidence="5 6" id="KW-0472">Membrane</keyword>
<reference evidence="7 8" key="1">
    <citation type="submission" date="2022-12" db="EMBL/GenBank/DDBJ databases">
        <title>Metagenome assembled genome from gulf of manar.</title>
        <authorList>
            <person name="Kohli P."/>
            <person name="Pk S."/>
            <person name="Venkata Ramana C."/>
            <person name="Sasikala C."/>
        </authorList>
    </citation>
    <scope>NUCLEOTIDE SEQUENCE [LARGE SCALE GENOMIC DNA]</scope>
    <source>
        <strain evidence="7">JB008</strain>
    </source>
</reference>
<proteinExistence type="inferred from homology"/>
<comment type="similarity">
    <text evidence="2 6">Belongs to the GDT1 family.</text>
</comment>
<dbReference type="Pfam" id="PF01169">
    <property type="entry name" value="GDT1"/>
    <property type="match status" value="1"/>
</dbReference>
<dbReference type="GO" id="GO:0046873">
    <property type="term" value="F:metal ion transmembrane transporter activity"/>
    <property type="evidence" value="ECO:0007669"/>
    <property type="project" value="InterPro"/>
</dbReference>
<keyword evidence="4 6" id="KW-1133">Transmembrane helix</keyword>
<evidence type="ECO:0000256" key="6">
    <source>
        <dbReference type="RuleBase" id="RU365102"/>
    </source>
</evidence>
<evidence type="ECO:0000256" key="1">
    <source>
        <dbReference type="ARBA" id="ARBA00004141"/>
    </source>
</evidence>
<dbReference type="EMBL" id="JAQQAL010000052">
    <property type="protein sequence ID" value="MDC7228643.1"/>
    <property type="molecule type" value="Genomic_DNA"/>
</dbReference>
<gene>
    <name evidence="7" type="ORF">PQJ61_17910</name>
</gene>
<dbReference type="Proteomes" id="UP001221217">
    <property type="component" value="Unassembled WGS sequence"/>
</dbReference>
<accession>A0AAJ1IG02</accession>
<dbReference type="SUPFAM" id="SSF47240">
    <property type="entry name" value="Ferritin-like"/>
    <property type="match status" value="1"/>
</dbReference>
<evidence type="ECO:0000313" key="8">
    <source>
        <dbReference type="Proteomes" id="UP001221217"/>
    </source>
</evidence>
<evidence type="ECO:0000256" key="2">
    <source>
        <dbReference type="ARBA" id="ARBA00009190"/>
    </source>
</evidence>
<evidence type="ECO:0000256" key="4">
    <source>
        <dbReference type="ARBA" id="ARBA00022989"/>
    </source>
</evidence>
<keyword evidence="3 6" id="KW-0812">Transmembrane</keyword>
<comment type="subcellular location">
    <subcellularLocation>
        <location evidence="1 6">Membrane</location>
        <topology evidence="1 6">Multi-pass membrane protein</topology>
    </subcellularLocation>
</comment>
<feature type="transmembrane region" description="Helical" evidence="6">
    <location>
        <begin position="69"/>
        <end position="86"/>
    </location>
</feature>
<evidence type="ECO:0000256" key="5">
    <source>
        <dbReference type="ARBA" id="ARBA00023136"/>
    </source>
</evidence>
<protein>
    <recommendedName>
        <fullName evidence="6">GDT1 family protein</fullName>
    </recommendedName>
</protein>
<dbReference type="InterPro" id="IPR001727">
    <property type="entry name" value="GDT1-like"/>
</dbReference>
<name>A0AAJ1IG02_9SPIO</name>
<dbReference type="AlphaFoldDB" id="A0AAJ1IG02"/>
<organism evidence="7 8">
    <name type="scientific">Candidatus Thalassospirochaeta sargassi</name>
    <dbReference type="NCBI Taxonomy" id="3119039"/>
    <lineage>
        <taxon>Bacteria</taxon>
        <taxon>Pseudomonadati</taxon>
        <taxon>Spirochaetota</taxon>
        <taxon>Spirochaetia</taxon>
        <taxon>Spirochaetales</taxon>
        <taxon>Spirochaetaceae</taxon>
        <taxon>Candidatus Thalassospirochaeta</taxon>
    </lineage>
</organism>
<dbReference type="InterPro" id="IPR009078">
    <property type="entry name" value="Ferritin-like_SF"/>
</dbReference>
<comment type="caution">
    <text evidence="6">Lacks conserved residue(s) required for the propagation of feature annotation.</text>
</comment>
<comment type="caution">
    <text evidence="7">The sequence shown here is derived from an EMBL/GenBank/DDBJ whole genome shotgun (WGS) entry which is preliminary data.</text>
</comment>
<dbReference type="GO" id="GO:0016020">
    <property type="term" value="C:membrane"/>
    <property type="evidence" value="ECO:0007669"/>
    <property type="project" value="UniProtKB-SubCell"/>
</dbReference>
<evidence type="ECO:0000313" key="7">
    <source>
        <dbReference type="EMBL" id="MDC7228643.1"/>
    </source>
</evidence>
<feature type="transmembrane region" description="Helical" evidence="6">
    <location>
        <begin position="38"/>
        <end position="62"/>
    </location>
</feature>
<dbReference type="PANTHER" id="PTHR12608:SF1">
    <property type="entry name" value="TRANSMEMBRANE PROTEIN 165"/>
    <property type="match status" value="1"/>
</dbReference>